<sequence length="73" mass="8648">MELIPVESSSVRYVGYEEDRQILYVQFIDGDLYEYFGVPVSDFIDLLHAESIGWFVNKRIKPYYDYRKLEAAS</sequence>
<evidence type="ECO:0000313" key="3">
    <source>
        <dbReference type="Proteomes" id="UP000069205"/>
    </source>
</evidence>
<evidence type="ECO:0000259" key="1">
    <source>
        <dbReference type="Pfam" id="PF13619"/>
    </source>
</evidence>
<dbReference type="Proteomes" id="UP000069205">
    <property type="component" value="Chromosome"/>
</dbReference>
<feature type="domain" description="KTSC" evidence="1">
    <location>
        <begin position="7"/>
        <end position="64"/>
    </location>
</feature>
<dbReference type="EMBL" id="CP011801">
    <property type="protein sequence ID" value="ALA57812.1"/>
    <property type="molecule type" value="Genomic_DNA"/>
</dbReference>
<dbReference type="AlphaFoldDB" id="A0A0K2GB45"/>
<gene>
    <name evidence="2" type="ORF">NITMOv2_1385</name>
</gene>
<dbReference type="OrthoDB" id="8450910at2"/>
<name>A0A0K2GB45_NITMO</name>
<dbReference type="STRING" id="42253.NITMOv2_1385"/>
<dbReference type="KEGG" id="nmv:NITMOv2_1385"/>
<dbReference type="PATRIC" id="fig|42253.5.peg.1356"/>
<organism evidence="2 3">
    <name type="scientific">Nitrospira moscoviensis</name>
    <dbReference type="NCBI Taxonomy" id="42253"/>
    <lineage>
        <taxon>Bacteria</taxon>
        <taxon>Pseudomonadati</taxon>
        <taxon>Nitrospirota</taxon>
        <taxon>Nitrospiria</taxon>
        <taxon>Nitrospirales</taxon>
        <taxon>Nitrospiraceae</taxon>
        <taxon>Nitrospira</taxon>
    </lineage>
</organism>
<dbReference type="Pfam" id="PF13619">
    <property type="entry name" value="KTSC"/>
    <property type="match status" value="1"/>
</dbReference>
<keyword evidence="3" id="KW-1185">Reference proteome</keyword>
<evidence type="ECO:0000313" key="2">
    <source>
        <dbReference type="EMBL" id="ALA57812.1"/>
    </source>
</evidence>
<accession>A0A0K2GB45</accession>
<proteinExistence type="predicted"/>
<dbReference type="RefSeq" id="WP_053379068.1">
    <property type="nucleotide sequence ID" value="NZ_CP011801.1"/>
</dbReference>
<dbReference type="InterPro" id="IPR025309">
    <property type="entry name" value="KTSC_dom"/>
</dbReference>
<reference evidence="2 3" key="1">
    <citation type="journal article" date="2015" name="Proc. Natl. Acad. Sci. U.S.A.">
        <title>Expanded metabolic versatility of ubiquitous nitrite-oxidizing bacteria from the genus Nitrospira.</title>
        <authorList>
            <person name="Koch H."/>
            <person name="Lucker S."/>
            <person name="Albertsen M."/>
            <person name="Kitzinger K."/>
            <person name="Herbold C."/>
            <person name="Spieck E."/>
            <person name="Nielsen P.H."/>
            <person name="Wagner M."/>
            <person name="Daims H."/>
        </authorList>
    </citation>
    <scope>NUCLEOTIDE SEQUENCE [LARGE SCALE GENOMIC DNA]</scope>
    <source>
        <strain evidence="2 3">NSP M-1</strain>
    </source>
</reference>
<protein>
    <recommendedName>
        <fullName evidence="1">KTSC domain-containing protein</fullName>
    </recommendedName>
</protein>